<name>A0A194PR61_PAPXU</name>
<dbReference type="Proteomes" id="UP000053268">
    <property type="component" value="Unassembled WGS sequence"/>
</dbReference>
<accession>A0A194PR61</accession>
<gene>
    <name evidence="2" type="ORF">RR46_10875</name>
</gene>
<evidence type="ECO:0000313" key="3">
    <source>
        <dbReference type="Proteomes" id="UP000053268"/>
    </source>
</evidence>
<evidence type="ECO:0000256" key="1">
    <source>
        <dbReference type="SAM" id="MobiDB-lite"/>
    </source>
</evidence>
<feature type="region of interest" description="Disordered" evidence="1">
    <location>
        <begin position="41"/>
        <end position="99"/>
    </location>
</feature>
<dbReference type="EMBL" id="KQ459602">
    <property type="protein sequence ID" value="KPI93615.1"/>
    <property type="molecule type" value="Genomic_DNA"/>
</dbReference>
<organism evidence="2 3">
    <name type="scientific">Papilio xuthus</name>
    <name type="common">Asian swallowtail butterfly</name>
    <dbReference type="NCBI Taxonomy" id="66420"/>
    <lineage>
        <taxon>Eukaryota</taxon>
        <taxon>Metazoa</taxon>
        <taxon>Ecdysozoa</taxon>
        <taxon>Arthropoda</taxon>
        <taxon>Hexapoda</taxon>
        <taxon>Insecta</taxon>
        <taxon>Pterygota</taxon>
        <taxon>Neoptera</taxon>
        <taxon>Endopterygota</taxon>
        <taxon>Lepidoptera</taxon>
        <taxon>Glossata</taxon>
        <taxon>Ditrysia</taxon>
        <taxon>Papilionoidea</taxon>
        <taxon>Papilionidae</taxon>
        <taxon>Papilioninae</taxon>
        <taxon>Papilio</taxon>
    </lineage>
</organism>
<sequence length="118" mass="13192">MVRLRERHERGQDAELASLSTVAPPFNSRLRLIFLCPFQSAQPSEETEQTNNGENASVEAEETQSLVARTERRSRRSRRARRAQARQNPSINSETRGEIGVAALPVSPADATPQHMIL</sequence>
<feature type="compositionally biased region" description="Polar residues" evidence="1">
    <location>
        <begin position="41"/>
        <end position="55"/>
    </location>
</feature>
<proteinExistence type="predicted"/>
<keyword evidence="3" id="KW-1185">Reference proteome</keyword>
<dbReference type="AlphaFoldDB" id="A0A194PR61"/>
<feature type="compositionally biased region" description="Basic and acidic residues" evidence="1">
    <location>
        <begin position="1"/>
        <end position="13"/>
    </location>
</feature>
<reference evidence="2 3" key="1">
    <citation type="journal article" date="2015" name="Nat. Commun.">
        <title>Outbred genome sequencing and CRISPR/Cas9 gene editing in butterflies.</title>
        <authorList>
            <person name="Li X."/>
            <person name="Fan D."/>
            <person name="Zhang W."/>
            <person name="Liu G."/>
            <person name="Zhang L."/>
            <person name="Zhao L."/>
            <person name="Fang X."/>
            <person name="Chen L."/>
            <person name="Dong Y."/>
            <person name="Chen Y."/>
            <person name="Ding Y."/>
            <person name="Zhao R."/>
            <person name="Feng M."/>
            <person name="Zhu Y."/>
            <person name="Feng Y."/>
            <person name="Jiang X."/>
            <person name="Zhu D."/>
            <person name="Xiang H."/>
            <person name="Feng X."/>
            <person name="Li S."/>
            <person name="Wang J."/>
            <person name="Zhang G."/>
            <person name="Kronforst M.R."/>
            <person name="Wang W."/>
        </authorList>
    </citation>
    <scope>NUCLEOTIDE SEQUENCE [LARGE SCALE GENOMIC DNA]</scope>
    <source>
        <strain evidence="2">Ya'a_city_454_Px</strain>
        <tissue evidence="2">Whole body</tissue>
    </source>
</reference>
<evidence type="ECO:0000313" key="2">
    <source>
        <dbReference type="EMBL" id="KPI93615.1"/>
    </source>
</evidence>
<feature type="compositionally biased region" description="Basic residues" evidence="1">
    <location>
        <begin position="72"/>
        <end position="84"/>
    </location>
</feature>
<feature type="region of interest" description="Disordered" evidence="1">
    <location>
        <begin position="1"/>
        <end position="21"/>
    </location>
</feature>
<protein>
    <submittedName>
        <fullName evidence="2">Uncharacterized protein</fullName>
    </submittedName>
</protein>